<reference evidence="2 3" key="1">
    <citation type="submission" date="2017-06" db="EMBL/GenBank/DDBJ databases">
        <title>Streptomyces albireticuli Genome sequencing and assembly.</title>
        <authorList>
            <person name="Wang Y."/>
            <person name="Du B."/>
            <person name="Ding Y."/>
            <person name="Liu H."/>
            <person name="Hou Q."/>
            <person name="Liu K."/>
            <person name="Yao L."/>
            <person name="Wang C."/>
        </authorList>
    </citation>
    <scope>NUCLEOTIDE SEQUENCE [LARGE SCALE GENOMIC DNA]</scope>
    <source>
        <strain evidence="2 3">MDJK11</strain>
    </source>
</reference>
<protein>
    <submittedName>
        <fullName evidence="2">Uncharacterized protein</fullName>
    </submittedName>
</protein>
<dbReference type="SUPFAM" id="SSF48371">
    <property type="entry name" value="ARM repeat"/>
    <property type="match status" value="1"/>
</dbReference>
<accession>A0A1Z2L2M1</accession>
<keyword evidence="1" id="KW-0040">ANK repeat</keyword>
<evidence type="ECO:0000256" key="1">
    <source>
        <dbReference type="PROSITE-ProRule" id="PRU00023"/>
    </source>
</evidence>
<dbReference type="Pfam" id="PF13646">
    <property type="entry name" value="HEAT_2"/>
    <property type="match status" value="1"/>
</dbReference>
<dbReference type="AlphaFoldDB" id="A0A1Z2L2M1"/>
<organism evidence="2 3">
    <name type="scientific">Streptomyces albireticuli</name>
    <dbReference type="NCBI Taxonomy" id="1940"/>
    <lineage>
        <taxon>Bacteria</taxon>
        <taxon>Bacillati</taxon>
        <taxon>Actinomycetota</taxon>
        <taxon>Actinomycetes</taxon>
        <taxon>Kitasatosporales</taxon>
        <taxon>Streptomycetaceae</taxon>
        <taxon>Streptomyces</taxon>
    </lineage>
</organism>
<dbReference type="PROSITE" id="PS50297">
    <property type="entry name" value="ANK_REP_REGION"/>
    <property type="match status" value="1"/>
</dbReference>
<gene>
    <name evidence="2" type="ORF">SMD11_2925</name>
</gene>
<dbReference type="OrthoDB" id="4331932at2"/>
<dbReference type="Gene3D" id="1.25.40.20">
    <property type="entry name" value="Ankyrin repeat-containing domain"/>
    <property type="match status" value="1"/>
</dbReference>
<name>A0A1Z2L2M1_9ACTN</name>
<dbReference type="InterPro" id="IPR036770">
    <property type="entry name" value="Ankyrin_rpt-contain_sf"/>
</dbReference>
<dbReference type="InterPro" id="IPR011989">
    <property type="entry name" value="ARM-like"/>
</dbReference>
<proteinExistence type="predicted"/>
<dbReference type="Gene3D" id="1.25.10.10">
    <property type="entry name" value="Leucine-rich Repeat Variant"/>
    <property type="match status" value="1"/>
</dbReference>
<dbReference type="Proteomes" id="UP000195755">
    <property type="component" value="Chromosome"/>
</dbReference>
<dbReference type="RefSeq" id="WP_087926845.1">
    <property type="nucleotide sequence ID" value="NZ_CP021744.1"/>
</dbReference>
<dbReference type="EMBL" id="CP021744">
    <property type="protein sequence ID" value="ARZ68572.1"/>
    <property type="molecule type" value="Genomic_DNA"/>
</dbReference>
<feature type="repeat" description="ANK" evidence="1">
    <location>
        <begin position="43"/>
        <end position="75"/>
    </location>
</feature>
<evidence type="ECO:0000313" key="3">
    <source>
        <dbReference type="Proteomes" id="UP000195755"/>
    </source>
</evidence>
<dbReference type="InterPro" id="IPR002110">
    <property type="entry name" value="Ankyrin_rpt"/>
</dbReference>
<dbReference type="PROSITE" id="PS50088">
    <property type="entry name" value="ANK_REPEAT"/>
    <property type="match status" value="1"/>
</dbReference>
<dbReference type="KEGG" id="salj:SMD11_2925"/>
<evidence type="ECO:0000313" key="2">
    <source>
        <dbReference type="EMBL" id="ARZ68572.1"/>
    </source>
</evidence>
<dbReference type="InterPro" id="IPR016024">
    <property type="entry name" value="ARM-type_fold"/>
</dbReference>
<sequence>MTERTRADRAGLLLAALDAYDARFADELMLEMTPAEVNAVGADGRTPLLRAVDLGSYALVERVVDRGGDLRFRGADGRDALALAWHWHEAGAEAELRRRTGATGPVGRGTVEDRFGGTSEELTLGGVTARDGHAAIATYLESAYGITRTFDELLARAVAEPDVDRSVWGAATYAVHEHLGLAAWDAAEALCDRPDPLERYFGAEVLRFVVIADRLMEVDEDDESPYDTALVELFLPWLERETDLRVVRALTAGLSNARDPRADEPLPALSRSADADTRKWALSGLSYPVAANCPEAVAAVVERLRDEDPKVRQAAVAAFMWGPAEKSSVIADALAERLTDDDPDVRVTAAVRLAMRDDPRGDEVIDGLGPVDEETRYRWGLADVWSYRRRRAEEAEAAAEG</sequence>
<dbReference type="SUPFAM" id="SSF48403">
    <property type="entry name" value="Ankyrin repeat"/>
    <property type="match status" value="1"/>
</dbReference>